<evidence type="ECO:0000313" key="3">
    <source>
        <dbReference type="Proteomes" id="UP000827549"/>
    </source>
</evidence>
<evidence type="ECO:0000313" key="2">
    <source>
        <dbReference type="EMBL" id="WOO85988.1"/>
    </source>
</evidence>
<dbReference type="AlphaFoldDB" id="A0AAF0YLZ1"/>
<feature type="region of interest" description="Disordered" evidence="1">
    <location>
        <begin position="18"/>
        <end position="88"/>
    </location>
</feature>
<dbReference type="RefSeq" id="XP_062632014.1">
    <property type="nucleotide sequence ID" value="XM_062776030.1"/>
</dbReference>
<gene>
    <name evidence="2" type="ORF">LOC62_07G009476</name>
</gene>
<dbReference type="EMBL" id="CP086720">
    <property type="protein sequence ID" value="WOO85988.1"/>
    <property type="molecule type" value="Genomic_DNA"/>
</dbReference>
<organism evidence="2 3">
    <name type="scientific">Vanrija pseudolonga</name>
    <dbReference type="NCBI Taxonomy" id="143232"/>
    <lineage>
        <taxon>Eukaryota</taxon>
        <taxon>Fungi</taxon>
        <taxon>Dikarya</taxon>
        <taxon>Basidiomycota</taxon>
        <taxon>Agaricomycotina</taxon>
        <taxon>Tremellomycetes</taxon>
        <taxon>Trichosporonales</taxon>
        <taxon>Trichosporonaceae</taxon>
        <taxon>Vanrija</taxon>
    </lineage>
</organism>
<feature type="compositionally biased region" description="Basic and acidic residues" evidence="1">
    <location>
        <begin position="79"/>
        <end position="88"/>
    </location>
</feature>
<protein>
    <submittedName>
        <fullName evidence="2">Uncharacterized protein</fullName>
    </submittedName>
</protein>
<dbReference type="GeneID" id="87812637"/>
<accession>A0AAF0YLZ1</accession>
<keyword evidence="3" id="KW-1185">Reference proteome</keyword>
<name>A0AAF0YLZ1_9TREE</name>
<evidence type="ECO:0000256" key="1">
    <source>
        <dbReference type="SAM" id="MobiDB-lite"/>
    </source>
</evidence>
<proteinExistence type="predicted"/>
<reference evidence="2" key="1">
    <citation type="submission" date="2023-10" db="EMBL/GenBank/DDBJ databases">
        <authorList>
            <person name="Noh H."/>
        </authorList>
    </citation>
    <scope>NUCLEOTIDE SEQUENCE</scope>
    <source>
        <strain evidence="2">DUCC4014</strain>
    </source>
</reference>
<dbReference type="Proteomes" id="UP000827549">
    <property type="component" value="Chromosome 7"/>
</dbReference>
<sequence>MLTTTYTLRMGAYAKYPVTHASPSPAPTSGSDTVTPPSPDEVQAAPSRISAPTSVVPRAPLRPQTCQCEECESSPARYTRRDDSDLES</sequence>